<dbReference type="Proteomes" id="UP000236488">
    <property type="component" value="Unassembled WGS sequence"/>
</dbReference>
<organism evidence="2 3">
    <name type="scientific">Rubneribacter badeniensis</name>
    <dbReference type="NCBI Taxonomy" id="2070688"/>
    <lineage>
        <taxon>Bacteria</taxon>
        <taxon>Bacillati</taxon>
        <taxon>Actinomycetota</taxon>
        <taxon>Coriobacteriia</taxon>
        <taxon>Eggerthellales</taxon>
        <taxon>Eggerthellaceae</taxon>
        <taxon>Rubneribacter</taxon>
    </lineage>
</organism>
<keyword evidence="3" id="KW-1185">Reference proteome</keyword>
<feature type="domain" description="HTH cro/C1-type" evidence="1">
    <location>
        <begin position="41"/>
        <end position="95"/>
    </location>
</feature>
<dbReference type="SUPFAM" id="SSF47413">
    <property type="entry name" value="lambda repressor-like DNA-binding domains"/>
    <property type="match status" value="1"/>
</dbReference>
<reference evidence="2 3" key="1">
    <citation type="journal article" date="2018" name="Int. J. Syst. Evol. Microbiol.">
        <title>Rubneribacter badeniensis gen. nov., sp. nov. and Enteroscipio rubneri gen. nov., sp. nov., new members of the Eggerthellaceae isolated from human faeces.</title>
        <authorList>
            <person name="Danylec N."/>
            <person name="Gobl A."/>
            <person name="Stoll D.A."/>
            <person name="Hetzer B."/>
            <person name="Kulling S.E."/>
            <person name="Huch M."/>
        </authorList>
    </citation>
    <scope>NUCLEOTIDE SEQUENCE [LARGE SCALE GENOMIC DNA]</scope>
    <source>
        <strain evidence="2 3">ResAG-85</strain>
    </source>
</reference>
<proteinExistence type="predicted"/>
<dbReference type="Gene3D" id="1.10.260.40">
    <property type="entry name" value="lambda repressor-like DNA-binding domains"/>
    <property type="match status" value="1"/>
</dbReference>
<comment type="caution">
    <text evidence="2">The sequence shown here is derived from an EMBL/GenBank/DDBJ whole genome shotgun (WGS) entry which is preliminary data.</text>
</comment>
<dbReference type="PROSITE" id="PS50943">
    <property type="entry name" value="HTH_CROC1"/>
    <property type="match status" value="1"/>
</dbReference>
<dbReference type="CDD" id="cd00093">
    <property type="entry name" value="HTH_XRE"/>
    <property type="match status" value="1"/>
</dbReference>
<protein>
    <submittedName>
        <fullName evidence="2">XRE family transcriptional regulator</fullName>
    </submittedName>
</protein>
<dbReference type="InterPro" id="IPR001387">
    <property type="entry name" value="Cro/C1-type_HTH"/>
</dbReference>
<dbReference type="InterPro" id="IPR010982">
    <property type="entry name" value="Lambda_DNA-bd_dom_sf"/>
</dbReference>
<dbReference type="AlphaFoldDB" id="A0A2K2U2V3"/>
<dbReference type="RefSeq" id="WP_087196996.1">
    <property type="nucleotide sequence ID" value="NZ_PPEL01000082.1"/>
</dbReference>
<evidence type="ECO:0000313" key="2">
    <source>
        <dbReference type="EMBL" id="PNV64594.1"/>
    </source>
</evidence>
<accession>A0A2K2U2V3</accession>
<dbReference type="Pfam" id="PF01381">
    <property type="entry name" value="HTH_3"/>
    <property type="match status" value="1"/>
</dbReference>
<dbReference type="EMBL" id="PPEL01000082">
    <property type="protein sequence ID" value="PNV64594.1"/>
    <property type="molecule type" value="Genomic_DNA"/>
</dbReference>
<name>A0A2K2U2V3_9ACTN</name>
<evidence type="ECO:0000259" key="1">
    <source>
        <dbReference type="PROSITE" id="PS50943"/>
    </source>
</evidence>
<dbReference type="SMART" id="SM00530">
    <property type="entry name" value="HTH_XRE"/>
    <property type="match status" value="1"/>
</dbReference>
<evidence type="ECO:0000313" key="3">
    <source>
        <dbReference type="Proteomes" id="UP000236488"/>
    </source>
</evidence>
<gene>
    <name evidence="2" type="ORF">C2L80_11075</name>
</gene>
<sequence length="97" mass="10740">MKEGAVMADDLDRYLEKQLADPGFRAMWDEGEAEYQARRAVIDARIAADMTQTQLAKASGVDQRVISRIETGGTNATVRTLGRIAQGLGKRLEIRFV</sequence>
<dbReference type="GO" id="GO:0003677">
    <property type="term" value="F:DNA binding"/>
    <property type="evidence" value="ECO:0007669"/>
    <property type="project" value="InterPro"/>
</dbReference>